<protein>
    <submittedName>
        <fullName evidence="1">Uncharacterized protein</fullName>
    </submittedName>
</protein>
<proteinExistence type="predicted"/>
<dbReference type="KEGG" id="nta:107792115"/>
<dbReference type="PANTHER" id="PTHR33116">
    <property type="entry name" value="REVERSE TRANSCRIPTASE ZINC-BINDING DOMAIN-CONTAINING PROTEIN-RELATED-RELATED"/>
    <property type="match status" value="1"/>
</dbReference>
<dbReference type="PANTHER" id="PTHR33116:SF80">
    <property type="entry name" value="REVERSE TRANSCRIPTASE ZINC-BINDING DOMAIN-CONTAINING PROTEIN"/>
    <property type="match status" value="1"/>
</dbReference>
<name>A0A1S3ZZL7_TOBAC</name>
<reference evidence="1" key="1">
    <citation type="submission" date="2025-08" db="UniProtKB">
        <authorList>
            <consortium name="RefSeq"/>
        </authorList>
    </citation>
    <scope>IDENTIFICATION</scope>
</reference>
<dbReference type="OMA" id="CITWNIA"/>
<evidence type="ECO:0000313" key="1">
    <source>
        <dbReference type="RefSeq" id="XP_016469794.1"/>
    </source>
</evidence>
<organism evidence="1">
    <name type="scientific">Nicotiana tabacum</name>
    <name type="common">Common tobacco</name>
    <dbReference type="NCBI Taxonomy" id="4097"/>
    <lineage>
        <taxon>Eukaryota</taxon>
        <taxon>Viridiplantae</taxon>
        <taxon>Streptophyta</taxon>
        <taxon>Embryophyta</taxon>
        <taxon>Tracheophyta</taxon>
        <taxon>Spermatophyta</taxon>
        <taxon>Magnoliopsida</taxon>
        <taxon>eudicotyledons</taxon>
        <taxon>Gunneridae</taxon>
        <taxon>Pentapetalae</taxon>
        <taxon>asterids</taxon>
        <taxon>lamiids</taxon>
        <taxon>Solanales</taxon>
        <taxon>Solanaceae</taxon>
        <taxon>Nicotianoideae</taxon>
        <taxon>Nicotianeae</taxon>
        <taxon>Nicotiana</taxon>
    </lineage>
</organism>
<dbReference type="RefSeq" id="XP_016469794.1">
    <property type="nucleotide sequence ID" value="XM_016614308.1"/>
</dbReference>
<dbReference type="AlphaFoldDB" id="A0A1S3ZZL7"/>
<sequence>MRGPARFCSFVRFCGQEVRFCGIQLHPFTPHLQSMACTCGLAYADIFTHLRPSPRTSPFPLLRLASRTCGSAPEGVVLLFCKGDFHAVMLMLRGLKTFSEASGLTTNVGKSNIFSANMNMQHLKDLCEITGYQKGKLSFRYLGVLITSRKISVVDCEMLVDKLTVKVRGWGSRTLSYAGRVQLINSVLLHTHVYWASIFILPRAVLNRITSICRNYLWDGKVDTNRVPLIAWDFICRSKKEGGLGVTDCVSWSDAAIGKCIWNIAQKTYNLRVKWVNHLYIKEESAWDYEAPQDNN</sequence>
<gene>
    <name evidence="1" type="primary">LOC107792115</name>
</gene>
<dbReference type="STRING" id="4097.A0A1S3ZZL7"/>
<accession>A0A1S3ZZL7</accession>
<dbReference type="PaxDb" id="4097-A0A1S3ZZL7"/>
<dbReference type="OrthoDB" id="1938625at2759"/>